<protein>
    <recommendedName>
        <fullName evidence="3">F-box domain-containing protein</fullName>
    </recommendedName>
</protein>
<organism evidence="1 2">
    <name type="scientific">Mycena chlorophos</name>
    <name type="common">Agaric fungus</name>
    <name type="synonym">Agaricus chlorophos</name>
    <dbReference type="NCBI Taxonomy" id="658473"/>
    <lineage>
        <taxon>Eukaryota</taxon>
        <taxon>Fungi</taxon>
        <taxon>Dikarya</taxon>
        <taxon>Basidiomycota</taxon>
        <taxon>Agaricomycotina</taxon>
        <taxon>Agaricomycetes</taxon>
        <taxon>Agaricomycetidae</taxon>
        <taxon>Agaricales</taxon>
        <taxon>Marasmiineae</taxon>
        <taxon>Mycenaceae</taxon>
        <taxon>Mycena</taxon>
    </lineage>
</organism>
<name>A0ABQ0LGI7_MYCCL</name>
<keyword evidence="2" id="KW-1185">Reference proteome</keyword>
<evidence type="ECO:0000313" key="2">
    <source>
        <dbReference type="Proteomes" id="UP000815677"/>
    </source>
</evidence>
<dbReference type="Proteomes" id="UP000815677">
    <property type="component" value="Unassembled WGS sequence"/>
</dbReference>
<evidence type="ECO:0000313" key="1">
    <source>
        <dbReference type="EMBL" id="GAT50218.1"/>
    </source>
</evidence>
<accession>A0ABQ0LGI7</accession>
<evidence type="ECO:0008006" key="3">
    <source>
        <dbReference type="Google" id="ProtNLM"/>
    </source>
</evidence>
<proteinExistence type="predicted"/>
<gene>
    <name evidence="1" type="ORF">MCHLO_07487</name>
</gene>
<dbReference type="EMBL" id="DF846343">
    <property type="protein sequence ID" value="GAT50218.1"/>
    <property type="molecule type" value="Genomic_DNA"/>
</dbReference>
<sequence>MDSETRFAGDIPLTPRIQDLLASNLPPLESDIPSIRQLETTLQSRIARIDEDIAALTARLGPLLTARAALLQEHGTVSGVLSPLRRVPPELLSEIFKRATTAKSSSDDSIDSGTLCNAPWSLMHVSSWWREVARTTPALWTNIRVSFDEAGSSYPQHLVEAHADYAQELIVDFYGCSTFDVQPQINAFSALAKNCVKWTTLKIDLIPEIYAALNELRGQVPLLRKVLITWDVLPTDDSELSAMVFTEDAVSLVDLAIIDAVRYRQICAPFSNLTRYDLRLPWAMHRNLLKQSPCLVEARLITSAADADALGWPGPEREISLISLRRLYVSHGEFLDKIHAPKLAEITYEHFSDADLSSLSHLESLVTFSSCSLTRICITGDPSSEAAPQALQKFPNVSELYIIWSFDEDEDDDDPPEGRVSQLLQLMISDDNGSNCIAPKLAVLSLGWEGFSYLDEDPSDYHLLAQMVASRRRRPDCALRRVEMLRREGEWKLPPSSLTSLDWLADQVDFVFLTGDAAQDVMNSYEYLS</sequence>
<reference evidence="1" key="1">
    <citation type="submission" date="2014-09" db="EMBL/GenBank/DDBJ databases">
        <title>Genome sequence of the luminous mushroom Mycena chlorophos for searching fungal bioluminescence genes.</title>
        <authorList>
            <person name="Tanaka Y."/>
            <person name="Kasuga D."/>
            <person name="Oba Y."/>
            <person name="Hase S."/>
            <person name="Sato K."/>
            <person name="Oba Y."/>
            <person name="Sakakibara Y."/>
        </authorList>
    </citation>
    <scope>NUCLEOTIDE SEQUENCE</scope>
</reference>